<organism evidence="1 2">
    <name type="scientific">Lentithecium fluviatile CBS 122367</name>
    <dbReference type="NCBI Taxonomy" id="1168545"/>
    <lineage>
        <taxon>Eukaryota</taxon>
        <taxon>Fungi</taxon>
        <taxon>Dikarya</taxon>
        <taxon>Ascomycota</taxon>
        <taxon>Pezizomycotina</taxon>
        <taxon>Dothideomycetes</taxon>
        <taxon>Pleosporomycetidae</taxon>
        <taxon>Pleosporales</taxon>
        <taxon>Massarineae</taxon>
        <taxon>Lentitheciaceae</taxon>
        <taxon>Lentithecium</taxon>
    </lineage>
</organism>
<name>A0A6G1IR94_9PLEO</name>
<reference evidence="1" key="1">
    <citation type="journal article" date="2020" name="Stud. Mycol.">
        <title>101 Dothideomycetes genomes: a test case for predicting lifestyles and emergence of pathogens.</title>
        <authorList>
            <person name="Haridas S."/>
            <person name="Albert R."/>
            <person name="Binder M."/>
            <person name="Bloem J."/>
            <person name="Labutti K."/>
            <person name="Salamov A."/>
            <person name="Andreopoulos B."/>
            <person name="Baker S."/>
            <person name="Barry K."/>
            <person name="Bills G."/>
            <person name="Bluhm B."/>
            <person name="Cannon C."/>
            <person name="Castanera R."/>
            <person name="Culley D."/>
            <person name="Daum C."/>
            <person name="Ezra D."/>
            <person name="Gonzalez J."/>
            <person name="Henrissat B."/>
            <person name="Kuo A."/>
            <person name="Liang C."/>
            <person name="Lipzen A."/>
            <person name="Lutzoni F."/>
            <person name="Magnuson J."/>
            <person name="Mondo S."/>
            <person name="Nolan M."/>
            <person name="Ohm R."/>
            <person name="Pangilinan J."/>
            <person name="Park H.-J."/>
            <person name="Ramirez L."/>
            <person name="Alfaro M."/>
            <person name="Sun H."/>
            <person name="Tritt A."/>
            <person name="Yoshinaga Y."/>
            <person name="Zwiers L.-H."/>
            <person name="Turgeon B."/>
            <person name="Goodwin S."/>
            <person name="Spatafora J."/>
            <person name="Crous P."/>
            <person name="Grigoriev I."/>
        </authorList>
    </citation>
    <scope>NUCLEOTIDE SEQUENCE</scope>
    <source>
        <strain evidence="1">CBS 122367</strain>
    </source>
</reference>
<keyword evidence="2" id="KW-1185">Reference proteome</keyword>
<proteinExistence type="predicted"/>
<accession>A0A6G1IR94</accession>
<dbReference type="Proteomes" id="UP000799291">
    <property type="component" value="Unassembled WGS sequence"/>
</dbReference>
<dbReference type="EMBL" id="MU005596">
    <property type="protein sequence ID" value="KAF2680500.1"/>
    <property type="molecule type" value="Genomic_DNA"/>
</dbReference>
<protein>
    <submittedName>
        <fullName evidence="1">Uncharacterized protein</fullName>
    </submittedName>
</protein>
<dbReference type="PROSITE" id="PS51257">
    <property type="entry name" value="PROKAR_LIPOPROTEIN"/>
    <property type="match status" value="1"/>
</dbReference>
<gene>
    <name evidence="1" type="ORF">K458DRAFT_92084</name>
</gene>
<dbReference type="AlphaFoldDB" id="A0A6G1IR94"/>
<sequence>MRASVEARLAMNHMATSVSCSWMVHERSISLLISVLFKHALLNRRISQTFMRRRVRKTLSCRKPDVRARQQ</sequence>
<evidence type="ECO:0000313" key="2">
    <source>
        <dbReference type="Proteomes" id="UP000799291"/>
    </source>
</evidence>
<evidence type="ECO:0000313" key="1">
    <source>
        <dbReference type="EMBL" id="KAF2680500.1"/>
    </source>
</evidence>